<accession>A0A3S0A0E8</accession>
<dbReference type="Proteomes" id="UP000276128">
    <property type="component" value="Unassembled WGS sequence"/>
</dbReference>
<sequence>MLYFLPFICRRSCIIWVILEKATTKKEAQDMALTEWISERLQQRPDIIAQRIEQGQFVCTIFYLLDAIDLEMLQTHVLRPMMRSFSGNVEQLLASIYQTRTFFPTTYFIKHTPEESLDGLLCGHALLCISGQTAGILFPFAAPAKRDISVSENEKTIRGPKESFVEDIWTNLSLIRQRIKSENLVIEQFIIGSESHTIVMLLYMKGHDNGELVNTFRAKLQSIQAVRVPGSSFIEEVLDDRLSSPFPKMLNTERPDVVTSSLFEGRVAILTDGTPNNLIAPATLLAFVQSPEDYYQRYFFSSWIRILRYFFFGVSLILPSAYVAITTYHPEMLPYNMLISLAASRDIVPFPAILEALMMEIAFEVMREAGQRIPTTMGQTISIVGAIVIGDAAVQAGIVSAPMVIIVALTGISSFVVPHFSMTLTIRFLRFALLMISAMFGLLGLLIGVFLIYIHLLSLDSFGTPYLSPLIPYKSEDMKDAVGRFPWTFWLRKK</sequence>
<dbReference type="PANTHER" id="PTHR22550">
    <property type="entry name" value="SPORE GERMINATION PROTEIN"/>
    <property type="match status" value="1"/>
</dbReference>
<keyword evidence="3" id="KW-0812">Transmembrane</keyword>
<gene>
    <name evidence="4" type="ORF">EJQ19_27000</name>
</gene>
<evidence type="ECO:0000256" key="3">
    <source>
        <dbReference type="SAM" id="Phobius"/>
    </source>
</evidence>
<evidence type="ECO:0000256" key="1">
    <source>
        <dbReference type="ARBA" id="ARBA00005278"/>
    </source>
</evidence>
<dbReference type="Pfam" id="PF03323">
    <property type="entry name" value="GerA"/>
    <property type="match status" value="1"/>
</dbReference>
<reference evidence="4 5" key="1">
    <citation type="submission" date="2018-12" db="EMBL/GenBank/DDBJ databases">
        <title>Bacillus ochoae sp. nov., Paenibacillus whitsoniae sp. nov., Paenibacillus spiritus sp. nov. Isolated from the Mars Exploration Rover during spacecraft assembly.</title>
        <authorList>
            <person name="Seuylemezian A."/>
            <person name="Vaishampayan P."/>
        </authorList>
    </citation>
    <scope>NUCLEOTIDE SEQUENCE [LARGE SCALE GENOMIC DNA]</scope>
    <source>
        <strain evidence="4 5">MER 54</strain>
    </source>
</reference>
<protein>
    <submittedName>
        <fullName evidence="4">Spore germination protein</fullName>
    </submittedName>
</protein>
<dbReference type="GO" id="GO:0009847">
    <property type="term" value="P:spore germination"/>
    <property type="evidence" value="ECO:0007669"/>
    <property type="project" value="InterPro"/>
</dbReference>
<dbReference type="InterPro" id="IPR050768">
    <property type="entry name" value="UPF0353/GerABKA_families"/>
</dbReference>
<keyword evidence="2 3" id="KW-0472">Membrane</keyword>
<dbReference type="AlphaFoldDB" id="A0A3S0A0E8"/>
<evidence type="ECO:0000313" key="4">
    <source>
        <dbReference type="EMBL" id="RTE04271.1"/>
    </source>
</evidence>
<dbReference type="EMBL" id="RXHU01000094">
    <property type="protein sequence ID" value="RTE04271.1"/>
    <property type="molecule type" value="Genomic_DNA"/>
</dbReference>
<feature type="transmembrane region" description="Helical" evidence="3">
    <location>
        <begin position="404"/>
        <end position="424"/>
    </location>
</feature>
<dbReference type="PANTHER" id="PTHR22550:SF5">
    <property type="entry name" value="LEUCINE ZIPPER PROTEIN 4"/>
    <property type="match status" value="1"/>
</dbReference>
<feature type="transmembrane region" description="Helical" evidence="3">
    <location>
        <begin position="306"/>
        <end position="328"/>
    </location>
</feature>
<dbReference type="InterPro" id="IPR004995">
    <property type="entry name" value="Spore_Ger"/>
</dbReference>
<proteinExistence type="inferred from homology"/>
<organism evidence="4 5">
    <name type="scientific">Paenibacillus whitsoniae</name>
    <dbReference type="NCBI Taxonomy" id="2496558"/>
    <lineage>
        <taxon>Bacteria</taxon>
        <taxon>Bacillati</taxon>
        <taxon>Bacillota</taxon>
        <taxon>Bacilli</taxon>
        <taxon>Bacillales</taxon>
        <taxon>Paenibacillaceae</taxon>
        <taxon>Paenibacillus</taxon>
    </lineage>
</organism>
<dbReference type="OrthoDB" id="1726708at2"/>
<dbReference type="PIRSF" id="PIRSF005690">
    <property type="entry name" value="GerBA"/>
    <property type="match status" value="1"/>
</dbReference>
<keyword evidence="3" id="KW-1133">Transmembrane helix</keyword>
<comment type="similarity">
    <text evidence="1">Belongs to the GerABKA family.</text>
</comment>
<comment type="caution">
    <text evidence="4">The sequence shown here is derived from an EMBL/GenBank/DDBJ whole genome shotgun (WGS) entry which is preliminary data.</text>
</comment>
<name>A0A3S0A0E8_9BACL</name>
<dbReference type="GO" id="GO:0016020">
    <property type="term" value="C:membrane"/>
    <property type="evidence" value="ECO:0007669"/>
    <property type="project" value="InterPro"/>
</dbReference>
<feature type="transmembrane region" description="Helical" evidence="3">
    <location>
        <begin position="431"/>
        <end position="456"/>
    </location>
</feature>
<keyword evidence="5" id="KW-1185">Reference proteome</keyword>
<evidence type="ECO:0000256" key="2">
    <source>
        <dbReference type="ARBA" id="ARBA00023136"/>
    </source>
</evidence>
<evidence type="ECO:0000313" key="5">
    <source>
        <dbReference type="Proteomes" id="UP000276128"/>
    </source>
</evidence>